<sequence>MSRFQGKVAIVTGSSSGIGAATAVLFAREGAKVTITGRNADGLAAILGVGANEDHINVVAVDVTDALGREQIITTTIQKFGQLDILINNAGAAFRDTNGSMGVDAGTDVLEKTMKLNVNSVVELIQLARPHLIKAKGEVVNVSSIAGQPKGLPAFMYYSMAKSALDQLTRSLAVQFIADGIRVNSVSPGAVVTRFAQNVGMSDAEAANVRYSLWILYEQFSNSKQSLPIREVGQPEDIANVIAFLADRRASRYIIGQTIIADGGSSSGIGAGTAVLFAKEGAKVTITGRRKDGLAATKRAMLEVGANEDHINVVAADVTDALGREELITSTIQKFGQLDILVNNAGAAFSGGNGATGLAESTDVLDRTMKLNVNSVIELIQLARPHLVKSKGEIINVSSIAGLPAAHSLVPYYAMAKAALDQMMRSLAIELIAEGVRVNNVNPGAVLTSFAQNFGVSDEVAQKMYAHYAANRNVLPCGKIGSPSDIANVIAFLADRSQSYYIIGQTIVADGGTSLVLALNGANDSLAELIK</sequence>
<reference evidence="3" key="1">
    <citation type="journal article" date="2014" name="Nat. Genet.">
        <title>Genome of the human hookworm Necator americanus.</title>
        <authorList>
            <person name="Tang Y.T."/>
            <person name="Gao X."/>
            <person name="Rosa B.A."/>
            <person name="Abubucker S."/>
            <person name="Hallsworth-Pepin K."/>
            <person name="Martin J."/>
            <person name="Tyagi R."/>
            <person name="Heizer E."/>
            <person name="Zhang X."/>
            <person name="Bhonagiri-Palsikar V."/>
            <person name="Minx P."/>
            <person name="Warren W.C."/>
            <person name="Wang Q."/>
            <person name="Zhan B."/>
            <person name="Hotez P.J."/>
            <person name="Sternberg P.W."/>
            <person name="Dougall A."/>
            <person name="Gaze S.T."/>
            <person name="Mulvenna J."/>
            <person name="Sotillo J."/>
            <person name="Ranganathan S."/>
            <person name="Rabelo E.M."/>
            <person name="Wilson R.K."/>
            <person name="Felgner P.L."/>
            <person name="Bethony J."/>
            <person name="Hawdon J.M."/>
            <person name="Gasser R.B."/>
            <person name="Loukas A."/>
            <person name="Mitreva M."/>
        </authorList>
    </citation>
    <scope>NUCLEOTIDE SEQUENCE [LARGE SCALE GENOMIC DNA]</scope>
</reference>
<dbReference type="PANTHER" id="PTHR44115">
    <property type="entry name" value="PROTEIN CBG09704"/>
    <property type="match status" value="1"/>
</dbReference>
<gene>
    <name evidence="2" type="ORF">NECAME_05104</name>
</gene>
<keyword evidence="3" id="KW-1185">Reference proteome</keyword>
<dbReference type="SUPFAM" id="SSF51735">
    <property type="entry name" value="NAD(P)-binding Rossmann-fold domains"/>
    <property type="match status" value="2"/>
</dbReference>
<dbReference type="InterPro" id="IPR002347">
    <property type="entry name" value="SDR_fam"/>
</dbReference>
<dbReference type="InterPro" id="IPR020904">
    <property type="entry name" value="Sc_DH/Rdtase_CS"/>
</dbReference>
<dbReference type="Pfam" id="PF13561">
    <property type="entry name" value="adh_short_C2"/>
    <property type="match status" value="2"/>
</dbReference>
<evidence type="ECO:0000256" key="1">
    <source>
        <dbReference type="ARBA" id="ARBA00023002"/>
    </source>
</evidence>
<dbReference type="PRINTS" id="PR00080">
    <property type="entry name" value="SDRFAMILY"/>
</dbReference>
<evidence type="ECO:0000313" key="2">
    <source>
        <dbReference type="EMBL" id="ETN69781.1"/>
    </source>
</evidence>
<dbReference type="Gene3D" id="3.40.50.720">
    <property type="entry name" value="NAD(P)-binding Rossmann-like Domain"/>
    <property type="match status" value="2"/>
</dbReference>
<dbReference type="InterPro" id="IPR036291">
    <property type="entry name" value="NAD(P)-bd_dom_sf"/>
</dbReference>
<dbReference type="GO" id="GO:0016491">
    <property type="term" value="F:oxidoreductase activity"/>
    <property type="evidence" value="ECO:0007669"/>
    <property type="project" value="UniProtKB-KW"/>
</dbReference>
<evidence type="ECO:0000313" key="3">
    <source>
        <dbReference type="Proteomes" id="UP000053676"/>
    </source>
</evidence>
<protein>
    <submittedName>
        <fullName evidence="2">Oxidoreductase, short chain dehydrogenase/reductase family protein</fullName>
    </submittedName>
</protein>
<proteinExistence type="predicted"/>
<dbReference type="FunFam" id="3.40.50.720:FF:000084">
    <property type="entry name" value="Short-chain dehydrogenase reductase"/>
    <property type="match status" value="2"/>
</dbReference>
<dbReference type="AlphaFoldDB" id="W2SLR6"/>
<organism evidence="2 3">
    <name type="scientific">Necator americanus</name>
    <name type="common">Human hookworm</name>
    <dbReference type="NCBI Taxonomy" id="51031"/>
    <lineage>
        <taxon>Eukaryota</taxon>
        <taxon>Metazoa</taxon>
        <taxon>Ecdysozoa</taxon>
        <taxon>Nematoda</taxon>
        <taxon>Chromadorea</taxon>
        <taxon>Rhabditida</taxon>
        <taxon>Rhabditina</taxon>
        <taxon>Rhabditomorpha</taxon>
        <taxon>Strongyloidea</taxon>
        <taxon>Ancylostomatidae</taxon>
        <taxon>Bunostominae</taxon>
        <taxon>Necator</taxon>
    </lineage>
</organism>
<keyword evidence="1" id="KW-0560">Oxidoreductase</keyword>
<dbReference type="OrthoDB" id="47007at2759"/>
<dbReference type="PROSITE" id="PS00061">
    <property type="entry name" value="ADH_SHORT"/>
    <property type="match status" value="2"/>
</dbReference>
<dbReference type="STRING" id="51031.W2SLR6"/>
<name>W2SLR6_NECAM</name>
<dbReference type="PANTHER" id="PTHR44115:SF4">
    <property type="entry name" value="OXIDOREDUCTASE"/>
    <property type="match status" value="1"/>
</dbReference>
<dbReference type="KEGG" id="nai:NECAME_05104"/>
<accession>W2SLR6</accession>
<dbReference type="Proteomes" id="UP000053676">
    <property type="component" value="Unassembled WGS sequence"/>
</dbReference>
<dbReference type="PRINTS" id="PR00081">
    <property type="entry name" value="GDHRDH"/>
</dbReference>
<dbReference type="OMA" id="SHAYGAY"/>
<dbReference type="EMBL" id="KI669048">
    <property type="protein sequence ID" value="ETN69781.1"/>
    <property type="molecule type" value="Genomic_DNA"/>
</dbReference>